<evidence type="ECO:0000313" key="3">
    <source>
        <dbReference type="EMBL" id="SHN20135.1"/>
    </source>
</evidence>
<gene>
    <name evidence="3" type="ORF">SAMN05444387_4642</name>
</gene>
<evidence type="ECO:0000256" key="2">
    <source>
        <dbReference type="SAM" id="SignalP"/>
    </source>
</evidence>
<protein>
    <recommendedName>
        <fullName evidence="5">Cell wall anchor protein</fullName>
    </recommendedName>
</protein>
<proteinExistence type="predicted"/>
<evidence type="ECO:0000256" key="1">
    <source>
        <dbReference type="SAM" id="Coils"/>
    </source>
</evidence>
<accession>A0ABY1J9S2</accession>
<dbReference type="EMBL" id="FRBX01000008">
    <property type="protein sequence ID" value="SHN20135.1"/>
    <property type="molecule type" value="Genomic_DNA"/>
</dbReference>
<dbReference type="Proteomes" id="UP000184216">
    <property type="component" value="Unassembled WGS sequence"/>
</dbReference>
<feature type="signal peptide" evidence="2">
    <location>
        <begin position="1"/>
        <end position="20"/>
    </location>
</feature>
<evidence type="ECO:0000313" key="4">
    <source>
        <dbReference type="Proteomes" id="UP000184216"/>
    </source>
</evidence>
<dbReference type="RefSeq" id="WP_243396831.1">
    <property type="nucleotide sequence ID" value="NZ_FRBX01000008.1"/>
</dbReference>
<feature type="coiled-coil region" evidence="1">
    <location>
        <begin position="289"/>
        <end position="316"/>
    </location>
</feature>
<organism evidence="3 4">
    <name type="scientific">Flavobacterium pectinovorum</name>
    <dbReference type="NCBI Taxonomy" id="29533"/>
    <lineage>
        <taxon>Bacteria</taxon>
        <taxon>Pseudomonadati</taxon>
        <taxon>Bacteroidota</taxon>
        <taxon>Flavobacteriia</taxon>
        <taxon>Flavobacteriales</taxon>
        <taxon>Flavobacteriaceae</taxon>
        <taxon>Flavobacterium</taxon>
    </lineage>
</organism>
<keyword evidence="4" id="KW-1185">Reference proteome</keyword>
<keyword evidence="2" id="KW-0732">Signal</keyword>
<sequence>MKIKIFSVFLIFLSINNIDAQTATSLSINDTRAINDLPNFTFYNIRADFKERSVINVPGEGYWSTNLTVGQWHDNTGDKNHQLNFNNGGIFYRNAFATDGQWGGWKQLLMADGNGNVGIGNTNPLAKLDISGNLILRNYDNLDGKGNIITFTSYGSDLQGPQIRSYLSYAAGVNSKMGLVLSSYSKGYMNELFLIDGNVGIGKANPTNKLDVNGTIHSKEVKVDLLGWSDFVFKKEYNLPTLAEVEKHINEKGHLENIPNEEEVLKNGINLGEMNAKLLQKIEELTLYMIDQNKNIQSLIEENKKQNEEIIALKKNTLSK</sequence>
<feature type="chain" id="PRO_5047507592" description="Cell wall anchor protein" evidence="2">
    <location>
        <begin position="21"/>
        <end position="320"/>
    </location>
</feature>
<keyword evidence="1" id="KW-0175">Coiled coil</keyword>
<comment type="caution">
    <text evidence="3">The sequence shown here is derived from an EMBL/GenBank/DDBJ whole genome shotgun (WGS) entry which is preliminary data.</text>
</comment>
<reference evidence="3 4" key="1">
    <citation type="submission" date="2016-11" db="EMBL/GenBank/DDBJ databases">
        <authorList>
            <person name="Varghese N."/>
            <person name="Submissions S."/>
        </authorList>
    </citation>
    <scope>NUCLEOTIDE SEQUENCE [LARGE SCALE GENOMIC DNA]</scope>
    <source>
        <strain evidence="3 4">DSM 6368</strain>
    </source>
</reference>
<name>A0ABY1J9S2_9FLAO</name>
<evidence type="ECO:0008006" key="5">
    <source>
        <dbReference type="Google" id="ProtNLM"/>
    </source>
</evidence>